<name>A0ABY6HXT4_9ARCH</name>
<evidence type="ECO:0000313" key="2">
    <source>
        <dbReference type="Proteomes" id="UP001208689"/>
    </source>
</evidence>
<dbReference type="Proteomes" id="UP001208689">
    <property type="component" value="Chromosome"/>
</dbReference>
<proteinExistence type="predicted"/>
<reference evidence="1" key="1">
    <citation type="submission" date="2022-09" db="EMBL/GenBank/DDBJ databases">
        <title>Actin cytoskeleton and complex cell architecture in an #Asgard archaeon.</title>
        <authorList>
            <person name="Ponce Toledo R.I."/>
            <person name="Schleper C."/>
            <person name="Rodrigues Oliveira T."/>
            <person name="Wollweber F."/>
            <person name="Xu J."/>
            <person name="Rittmann S."/>
            <person name="Klingl A."/>
            <person name="Pilhofer M."/>
        </authorList>
    </citation>
    <scope>NUCLEOTIDE SEQUENCE</scope>
    <source>
        <strain evidence="1">B-35</strain>
    </source>
</reference>
<dbReference type="EMBL" id="CP104013">
    <property type="protein sequence ID" value="UYP48339.1"/>
    <property type="molecule type" value="Genomic_DNA"/>
</dbReference>
<protein>
    <recommendedName>
        <fullName evidence="3">Tc1-like transposase DDE domain-containing protein</fullName>
    </recommendedName>
</protein>
<organism evidence="1 2">
    <name type="scientific">Candidatus Lokiarchaeum ossiferum</name>
    <dbReference type="NCBI Taxonomy" id="2951803"/>
    <lineage>
        <taxon>Archaea</taxon>
        <taxon>Promethearchaeati</taxon>
        <taxon>Promethearchaeota</taxon>
        <taxon>Promethearchaeia</taxon>
        <taxon>Promethearchaeales</taxon>
        <taxon>Promethearchaeaceae</taxon>
        <taxon>Candidatus Lokiarchaeum</taxon>
    </lineage>
</organism>
<gene>
    <name evidence="1" type="ORF">NEF87_004624</name>
</gene>
<evidence type="ECO:0008006" key="3">
    <source>
        <dbReference type="Google" id="ProtNLM"/>
    </source>
</evidence>
<sequence>MESASTKWSKGKEKIGGREVSKDFVSTKRRKSIVSFSYPAYTPNLEFREDYSQNENSWIFRYQSFSYRFGF</sequence>
<accession>A0ABY6HXT4</accession>
<evidence type="ECO:0000313" key="1">
    <source>
        <dbReference type="EMBL" id="UYP48339.1"/>
    </source>
</evidence>
<keyword evidence="2" id="KW-1185">Reference proteome</keyword>